<protein>
    <submittedName>
        <fullName evidence="3">Phage minor head protein</fullName>
    </submittedName>
</protein>
<reference evidence="3" key="2">
    <citation type="journal article" date="2023" name="Curr. Microbiol.">
        <title>Neisseria montereyensis sp. nov., Isolated from Oropharynx of California Sea Lion (Zalophus californianus): Genomic, Phylogenetic, and Phenotypic Study.</title>
        <authorList>
            <person name="Volokhov D.V."/>
            <person name="Zagorodnyaya T.A."/>
            <person name="Furtak V.A."/>
            <person name="Nattanmai G."/>
            <person name="Randall L."/>
            <person name="Jose S."/>
            <person name="Gao Y."/>
            <person name="Gulland F.M."/>
            <person name="Eisenberg T."/>
            <person name="Delmonte P."/>
            <person name="Blom J."/>
            <person name="Mitchell K.K."/>
        </authorList>
    </citation>
    <scope>NUCLEOTIDE SEQUENCE</scope>
    <source>
        <strain evidence="3">CSL10203-ORH2</strain>
    </source>
</reference>
<organism evidence="3 4">
    <name type="scientific">Neisseria montereyensis</name>
    <dbReference type="NCBI Taxonomy" id="2973938"/>
    <lineage>
        <taxon>Bacteria</taxon>
        <taxon>Pseudomonadati</taxon>
        <taxon>Pseudomonadota</taxon>
        <taxon>Betaproteobacteria</taxon>
        <taxon>Neisseriales</taxon>
        <taxon>Neisseriaceae</taxon>
        <taxon>Neisseria</taxon>
    </lineage>
</organism>
<gene>
    <name evidence="3" type="ORF">NXS09_08045</name>
</gene>
<dbReference type="InterPro" id="IPR041620">
    <property type="entry name" value="CdiA_C_tRNase"/>
</dbReference>
<evidence type="ECO:0000313" key="4">
    <source>
        <dbReference type="Proteomes" id="UP001166947"/>
    </source>
</evidence>
<dbReference type="Pfam" id="PF18664">
    <property type="entry name" value="CdiA_C_tRNase"/>
    <property type="match status" value="1"/>
</dbReference>
<dbReference type="CDD" id="cd20726">
    <property type="entry name" value="CDI_toxin_BpE479_tRNase-like"/>
    <property type="match status" value="1"/>
</dbReference>
<dbReference type="InterPro" id="IPR006528">
    <property type="entry name" value="Phage_head_morphogenesis_dom"/>
</dbReference>
<evidence type="ECO:0000313" key="3">
    <source>
        <dbReference type="EMBL" id="MCS4534248.1"/>
    </source>
</evidence>
<feature type="domain" description="CdiA C-terminal tRNase" evidence="2">
    <location>
        <begin position="323"/>
        <end position="440"/>
    </location>
</feature>
<dbReference type="Proteomes" id="UP001166947">
    <property type="component" value="Unassembled WGS sequence"/>
</dbReference>
<proteinExistence type="predicted"/>
<evidence type="ECO:0000259" key="2">
    <source>
        <dbReference type="Pfam" id="PF18664"/>
    </source>
</evidence>
<reference evidence="3" key="1">
    <citation type="submission" date="2022-08" db="EMBL/GenBank/DDBJ databases">
        <authorList>
            <person name="Volokhov D.V."/>
            <person name="Furtak V.A."/>
            <person name="Zagorodnyaya T.A."/>
        </authorList>
    </citation>
    <scope>NUCLEOTIDE SEQUENCE</scope>
    <source>
        <strain evidence="3">CSL10203-ORH2</strain>
    </source>
</reference>
<keyword evidence="4" id="KW-1185">Reference proteome</keyword>
<accession>A0ABT2FDN5</accession>
<evidence type="ECO:0000259" key="1">
    <source>
        <dbReference type="Pfam" id="PF04233"/>
    </source>
</evidence>
<sequence length="446" mass="50401">MELSFNSLIDRAALGFLKSKKLLPGFSHYDVWLYEHAVAFTVAKMMDKDMLADVQAALTDAMQNGTTFAEFKQRLKPYLMAKGWWGESVMTDPVDGVPKVVQLGSTRRLRTIFHTNLQTSYAAGQWARVRNRKTALPYLKYIPSAATHKREAHKPYYNLILPVEHDLWHTIFPPNGYGCLCGVRQLTKAQALRERGEDIDKDPDSFTDAQKEAYKQGRIDDNPDIKTIEFTNPRTGQTVTIPADITPSFAHNHGDRVGALQRLFGERHGSDALDKMIDQRETYLSAKMRPVGVSVTGFGGLKADKSEIARLLEDGAQKKQNLHEAEAAALWQQAYGVKLERYDLPNKNPPDFMVVTDGTPETWPTLDFMFTADLSNEYKINGFNIHVSKMWDDVAGNIQRHLKKADIVPLDLRPLNALNRAKVITYVVSLPEEQRNKITLILGDKK</sequence>
<dbReference type="RefSeq" id="WP_259292035.1">
    <property type="nucleotide sequence ID" value="NZ_JANUXW010000007.1"/>
</dbReference>
<dbReference type="EMBL" id="JANUXW010000007">
    <property type="protein sequence ID" value="MCS4534248.1"/>
    <property type="molecule type" value="Genomic_DNA"/>
</dbReference>
<dbReference type="Pfam" id="PF04233">
    <property type="entry name" value="Phage_Mu_F"/>
    <property type="match status" value="1"/>
</dbReference>
<comment type="caution">
    <text evidence="3">The sequence shown here is derived from an EMBL/GenBank/DDBJ whole genome shotgun (WGS) entry which is preliminary data.</text>
</comment>
<name>A0ABT2FDN5_9NEIS</name>
<feature type="domain" description="Phage head morphogenesis" evidence="1">
    <location>
        <begin position="53"/>
        <end position="183"/>
    </location>
</feature>